<protein>
    <submittedName>
        <fullName evidence="2">Uncharacterized protein</fullName>
    </submittedName>
</protein>
<keyword evidence="3" id="KW-1185">Reference proteome</keyword>
<dbReference type="KEGG" id="acab:QRX50_20005"/>
<dbReference type="EMBL" id="CP127294">
    <property type="protein sequence ID" value="WIX82890.1"/>
    <property type="molecule type" value="Genomic_DNA"/>
</dbReference>
<dbReference type="AlphaFoldDB" id="A0A9Y2IPG4"/>
<reference evidence="2 3" key="1">
    <citation type="submission" date="2023-06" db="EMBL/GenBank/DDBJ databases">
        <authorList>
            <person name="Oyuntsetseg B."/>
            <person name="Kim S.B."/>
        </authorList>
    </citation>
    <scope>NUCLEOTIDE SEQUENCE [LARGE SCALE GENOMIC DNA]</scope>
    <source>
        <strain evidence="2 3">2-15</strain>
    </source>
</reference>
<evidence type="ECO:0000313" key="2">
    <source>
        <dbReference type="EMBL" id="WIX82890.1"/>
    </source>
</evidence>
<dbReference type="RefSeq" id="WP_285973453.1">
    <property type="nucleotide sequence ID" value="NZ_CP127294.1"/>
</dbReference>
<evidence type="ECO:0000313" key="3">
    <source>
        <dbReference type="Proteomes" id="UP001236014"/>
    </source>
</evidence>
<feature type="compositionally biased region" description="Acidic residues" evidence="1">
    <location>
        <begin position="1"/>
        <end position="19"/>
    </location>
</feature>
<name>A0A9Y2IPG4_9PSEU</name>
<evidence type="ECO:0000256" key="1">
    <source>
        <dbReference type="SAM" id="MobiDB-lite"/>
    </source>
</evidence>
<feature type="region of interest" description="Disordered" evidence="1">
    <location>
        <begin position="1"/>
        <end position="45"/>
    </location>
</feature>
<organism evidence="2 3">
    <name type="scientific">Amycolatopsis carbonis</name>
    <dbReference type="NCBI Taxonomy" id="715471"/>
    <lineage>
        <taxon>Bacteria</taxon>
        <taxon>Bacillati</taxon>
        <taxon>Actinomycetota</taxon>
        <taxon>Actinomycetes</taxon>
        <taxon>Pseudonocardiales</taxon>
        <taxon>Pseudonocardiaceae</taxon>
        <taxon>Amycolatopsis</taxon>
    </lineage>
</organism>
<dbReference type="Proteomes" id="UP001236014">
    <property type="component" value="Chromosome"/>
</dbReference>
<gene>
    <name evidence="2" type="ORF">QRX50_20005</name>
</gene>
<proteinExistence type="predicted"/>
<accession>A0A9Y2IPG4</accession>
<sequence length="45" mass="4718">MVEIDDAAADADAEGDLEPVEAGRGEVGAVEAEWPATTRQPPRPQ</sequence>